<dbReference type="Proteomes" id="UP000499080">
    <property type="component" value="Unassembled WGS sequence"/>
</dbReference>
<organism evidence="1 2">
    <name type="scientific">Araneus ventricosus</name>
    <name type="common">Orbweaver spider</name>
    <name type="synonym">Epeira ventricosa</name>
    <dbReference type="NCBI Taxonomy" id="182803"/>
    <lineage>
        <taxon>Eukaryota</taxon>
        <taxon>Metazoa</taxon>
        <taxon>Ecdysozoa</taxon>
        <taxon>Arthropoda</taxon>
        <taxon>Chelicerata</taxon>
        <taxon>Arachnida</taxon>
        <taxon>Araneae</taxon>
        <taxon>Araneomorphae</taxon>
        <taxon>Entelegynae</taxon>
        <taxon>Araneoidea</taxon>
        <taxon>Araneidae</taxon>
        <taxon>Araneus</taxon>
    </lineage>
</organism>
<accession>A0A4Y2IUT5</accession>
<protein>
    <submittedName>
        <fullName evidence="1">Uncharacterized protein</fullName>
    </submittedName>
</protein>
<dbReference type="EMBL" id="BGPR01002899">
    <property type="protein sequence ID" value="GBM80692.1"/>
    <property type="molecule type" value="Genomic_DNA"/>
</dbReference>
<keyword evidence="2" id="KW-1185">Reference proteome</keyword>
<sequence length="95" mass="10700">MVSRKVCYRFHFKVLFTDEASFTKEGIFNTHNAHFRAVGTSAAQSRLRLMFGPALWGSPHRTLPVAFSSNSSNYLIFLQQVFPNLLGGEQISTSM</sequence>
<proteinExistence type="predicted"/>
<evidence type="ECO:0000313" key="2">
    <source>
        <dbReference type="Proteomes" id="UP000499080"/>
    </source>
</evidence>
<name>A0A4Y2IUT5_ARAVE</name>
<comment type="caution">
    <text evidence="1">The sequence shown here is derived from an EMBL/GenBank/DDBJ whole genome shotgun (WGS) entry which is preliminary data.</text>
</comment>
<reference evidence="1 2" key="1">
    <citation type="journal article" date="2019" name="Sci. Rep.">
        <title>Orb-weaving spider Araneus ventricosus genome elucidates the spidroin gene catalogue.</title>
        <authorList>
            <person name="Kono N."/>
            <person name="Nakamura H."/>
            <person name="Ohtoshi R."/>
            <person name="Moran D.A.P."/>
            <person name="Shinohara A."/>
            <person name="Yoshida Y."/>
            <person name="Fujiwara M."/>
            <person name="Mori M."/>
            <person name="Tomita M."/>
            <person name="Arakawa K."/>
        </authorList>
    </citation>
    <scope>NUCLEOTIDE SEQUENCE [LARGE SCALE GENOMIC DNA]</scope>
</reference>
<dbReference type="AlphaFoldDB" id="A0A4Y2IUT5"/>
<dbReference type="OrthoDB" id="7697827at2759"/>
<evidence type="ECO:0000313" key="1">
    <source>
        <dbReference type="EMBL" id="GBM80692.1"/>
    </source>
</evidence>
<gene>
    <name evidence="1" type="ORF">AVEN_137216_1</name>
</gene>